<comment type="similarity">
    <text evidence="2">Belongs to the Fur family.</text>
</comment>
<feature type="binding site" evidence="10">
    <location>
        <position position="95"/>
    </location>
    <ligand>
        <name>Zn(2+)</name>
        <dbReference type="ChEBI" id="CHEBI:29105"/>
    </ligand>
</feature>
<dbReference type="HOGENOM" id="CLU_096072_4_2_9"/>
<dbReference type="FunFam" id="1.10.10.10:FF:000007">
    <property type="entry name" value="Ferric uptake regulation protein"/>
    <property type="match status" value="1"/>
</dbReference>
<evidence type="ECO:0000313" key="12">
    <source>
        <dbReference type="Proteomes" id="UP000000269"/>
    </source>
</evidence>
<evidence type="ECO:0000256" key="9">
    <source>
        <dbReference type="ARBA" id="ARBA00023163"/>
    </source>
</evidence>
<dbReference type="OrthoDB" id="8659436at2"/>
<dbReference type="InterPro" id="IPR043135">
    <property type="entry name" value="Fur_C"/>
</dbReference>
<dbReference type="GO" id="GO:0000976">
    <property type="term" value="F:transcription cis-regulatory region binding"/>
    <property type="evidence" value="ECO:0007669"/>
    <property type="project" value="TreeGrafter"/>
</dbReference>
<protein>
    <submittedName>
        <fullName evidence="11">Ferric uptake regulator, Fur family</fullName>
    </submittedName>
</protein>
<organism evidence="11 12">
    <name type="scientific">Alkaliphilus oremlandii (strain OhILAs)</name>
    <name type="common">Clostridium oremlandii (strain OhILAs)</name>
    <dbReference type="NCBI Taxonomy" id="350688"/>
    <lineage>
        <taxon>Bacteria</taxon>
        <taxon>Bacillati</taxon>
        <taxon>Bacillota</taxon>
        <taxon>Clostridia</taxon>
        <taxon>Peptostreptococcales</taxon>
        <taxon>Natronincolaceae</taxon>
        <taxon>Alkaliphilus</taxon>
    </lineage>
</organism>
<keyword evidence="9" id="KW-0804">Transcription</keyword>
<proteinExistence type="inferred from homology"/>
<dbReference type="Gene3D" id="3.30.1490.190">
    <property type="match status" value="1"/>
</dbReference>
<evidence type="ECO:0000256" key="7">
    <source>
        <dbReference type="ARBA" id="ARBA00023015"/>
    </source>
</evidence>
<evidence type="ECO:0000256" key="8">
    <source>
        <dbReference type="ARBA" id="ARBA00023125"/>
    </source>
</evidence>
<gene>
    <name evidence="11" type="ordered locus">Clos_0618</name>
</gene>
<dbReference type="GO" id="GO:1900376">
    <property type="term" value="P:regulation of secondary metabolite biosynthetic process"/>
    <property type="evidence" value="ECO:0007669"/>
    <property type="project" value="TreeGrafter"/>
</dbReference>
<feature type="binding site" evidence="10">
    <location>
        <position position="135"/>
    </location>
    <ligand>
        <name>Zn(2+)</name>
        <dbReference type="ChEBI" id="CHEBI:29105"/>
    </ligand>
</feature>
<sequence length="140" mass="16246">MNETFEKLSEELKKKNIRLSHQRLKVLEYMSTHKTHPTVDQIYHDLHKDIPTLSKTTIYNTLNTLINAGLIKSVTIEDTEVRYDSVTDEHGHFKCESCGTIFDFSIDFNSFSTQDLGNFKIKNKDVYFKGICPNCISEQH</sequence>
<name>A8MM11_ALKOO</name>
<feature type="binding site" evidence="10">
    <location>
        <position position="98"/>
    </location>
    <ligand>
        <name>Zn(2+)</name>
        <dbReference type="ChEBI" id="CHEBI:29105"/>
    </ligand>
</feature>
<dbReference type="AlphaFoldDB" id="A8MM11"/>
<dbReference type="CDD" id="cd07153">
    <property type="entry name" value="Fur_like"/>
    <property type="match status" value="1"/>
</dbReference>
<dbReference type="PANTHER" id="PTHR33202:SF8">
    <property type="entry name" value="PEROXIDE-RESPONSIVE REPRESSOR PERR"/>
    <property type="match status" value="1"/>
</dbReference>
<dbReference type="STRING" id="350688.Clos_0618"/>
<evidence type="ECO:0000256" key="6">
    <source>
        <dbReference type="ARBA" id="ARBA00022833"/>
    </source>
</evidence>
<dbReference type="GO" id="GO:0008270">
    <property type="term" value="F:zinc ion binding"/>
    <property type="evidence" value="ECO:0007669"/>
    <property type="project" value="TreeGrafter"/>
</dbReference>
<reference evidence="12" key="1">
    <citation type="submission" date="2007-10" db="EMBL/GenBank/DDBJ databases">
        <title>Complete genome of Alkaliphilus oremlandii OhILAs.</title>
        <authorList>
            <person name="Copeland A."/>
            <person name="Lucas S."/>
            <person name="Lapidus A."/>
            <person name="Barry K."/>
            <person name="Detter J.C."/>
            <person name="Glavina del Rio T."/>
            <person name="Hammon N."/>
            <person name="Israni S."/>
            <person name="Dalin E."/>
            <person name="Tice H."/>
            <person name="Pitluck S."/>
            <person name="Chain P."/>
            <person name="Malfatti S."/>
            <person name="Shin M."/>
            <person name="Vergez L."/>
            <person name="Schmutz J."/>
            <person name="Larimer F."/>
            <person name="Land M."/>
            <person name="Hauser L."/>
            <person name="Kyrpides N."/>
            <person name="Mikhailova N."/>
            <person name="Stolz J.F."/>
            <person name="Dawson A."/>
            <person name="Fisher E."/>
            <person name="Crable B."/>
            <person name="Perera E."/>
            <person name="Lisak J."/>
            <person name="Ranganathan M."/>
            <person name="Basu P."/>
            <person name="Richardson P."/>
        </authorList>
    </citation>
    <scope>NUCLEOTIDE SEQUENCE [LARGE SCALE GENOMIC DNA]</scope>
    <source>
        <strain evidence="12">OhILAs</strain>
    </source>
</reference>
<evidence type="ECO:0000256" key="1">
    <source>
        <dbReference type="ARBA" id="ARBA00004496"/>
    </source>
</evidence>
<dbReference type="KEGG" id="aoe:Clos_0618"/>
<dbReference type="Proteomes" id="UP000000269">
    <property type="component" value="Chromosome"/>
</dbReference>
<dbReference type="PANTHER" id="PTHR33202">
    <property type="entry name" value="ZINC UPTAKE REGULATION PROTEIN"/>
    <property type="match status" value="1"/>
</dbReference>
<keyword evidence="12" id="KW-1185">Reference proteome</keyword>
<evidence type="ECO:0000256" key="2">
    <source>
        <dbReference type="ARBA" id="ARBA00007957"/>
    </source>
</evidence>
<dbReference type="Gene3D" id="1.10.10.10">
    <property type="entry name" value="Winged helix-like DNA-binding domain superfamily/Winged helix DNA-binding domain"/>
    <property type="match status" value="1"/>
</dbReference>
<dbReference type="GO" id="GO:0045892">
    <property type="term" value="P:negative regulation of DNA-templated transcription"/>
    <property type="evidence" value="ECO:0007669"/>
    <property type="project" value="TreeGrafter"/>
</dbReference>
<keyword evidence="5 10" id="KW-0479">Metal-binding</keyword>
<comment type="cofactor">
    <cofactor evidence="10">
        <name>Zn(2+)</name>
        <dbReference type="ChEBI" id="CHEBI:29105"/>
    </cofactor>
    <text evidence="10">Binds 1 zinc ion per subunit.</text>
</comment>
<accession>A8MM11</accession>
<keyword evidence="7" id="KW-0805">Transcription regulation</keyword>
<dbReference type="SUPFAM" id="SSF46785">
    <property type="entry name" value="Winged helix' DNA-binding domain"/>
    <property type="match status" value="1"/>
</dbReference>
<dbReference type="RefSeq" id="WP_012158492.1">
    <property type="nucleotide sequence ID" value="NC_009922.1"/>
</dbReference>
<dbReference type="EMBL" id="CP000853">
    <property type="protein sequence ID" value="ABW18178.1"/>
    <property type="molecule type" value="Genomic_DNA"/>
</dbReference>
<comment type="subcellular location">
    <subcellularLocation>
        <location evidence="1">Cytoplasm</location>
    </subcellularLocation>
</comment>
<dbReference type="GO" id="GO:0003700">
    <property type="term" value="F:DNA-binding transcription factor activity"/>
    <property type="evidence" value="ECO:0007669"/>
    <property type="project" value="InterPro"/>
</dbReference>
<dbReference type="Pfam" id="PF01475">
    <property type="entry name" value="FUR"/>
    <property type="match status" value="1"/>
</dbReference>
<keyword evidence="6 10" id="KW-0862">Zinc</keyword>
<feature type="binding site" evidence="10">
    <location>
        <position position="132"/>
    </location>
    <ligand>
        <name>Zn(2+)</name>
        <dbReference type="ChEBI" id="CHEBI:29105"/>
    </ligand>
</feature>
<dbReference type="eggNOG" id="COG0735">
    <property type="taxonomic scope" value="Bacteria"/>
</dbReference>
<evidence type="ECO:0000256" key="4">
    <source>
        <dbReference type="ARBA" id="ARBA00022491"/>
    </source>
</evidence>
<evidence type="ECO:0000256" key="10">
    <source>
        <dbReference type="PIRSR" id="PIRSR602481-1"/>
    </source>
</evidence>
<dbReference type="InterPro" id="IPR036390">
    <property type="entry name" value="WH_DNA-bd_sf"/>
</dbReference>
<dbReference type="GO" id="GO:0005737">
    <property type="term" value="C:cytoplasm"/>
    <property type="evidence" value="ECO:0007669"/>
    <property type="project" value="UniProtKB-SubCell"/>
</dbReference>
<keyword evidence="3" id="KW-0963">Cytoplasm</keyword>
<dbReference type="InterPro" id="IPR002481">
    <property type="entry name" value="FUR"/>
</dbReference>
<evidence type="ECO:0000313" key="11">
    <source>
        <dbReference type="EMBL" id="ABW18178.1"/>
    </source>
</evidence>
<keyword evidence="8" id="KW-0238">DNA-binding</keyword>
<keyword evidence="4" id="KW-0678">Repressor</keyword>
<evidence type="ECO:0000256" key="5">
    <source>
        <dbReference type="ARBA" id="ARBA00022723"/>
    </source>
</evidence>
<evidence type="ECO:0000256" key="3">
    <source>
        <dbReference type="ARBA" id="ARBA00022490"/>
    </source>
</evidence>
<dbReference type="InterPro" id="IPR036388">
    <property type="entry name" value="WH-like_DNA-bd_sf"/>
</dbReference>